<dbReference type="EMBL" id="MCFL01000043">
    <property type="protein sequence ID" value="ORZ32704.1"/>
    <property type="molecule type" value="Genomic_DNA"/>
</dbReference>
<dbReference type="Pfam" id="PF08740">
    <property type="entry name" value="BCS1_N"/>
    <property type="match status" value="1"/>
</dbReference>
<accession>A0A1Y2HFC2</accession>
<evidence type="ECO:0000313" key="16">
    <source>
        <dbReference type="Proteomes" id="UP000193411"/>
    </source>
</evidence>
<feature type="domain" description="BCS1 N-terminal" evidence="14">
    <location>
        <begin position="24"/>
        <end position="212"/>
    </location>
</feature>
<organism evidence="15 16">
    <name type="scientific">Catenaria anguillulae PL171</name>
    <dbReference type="NCBI Taxonomy" id="765915"/>
    <lineage>
        <taxon>Eukaryota</taxon>
        <taxon>Fungi</taxon>
        <taxon>Fungi incertae sedis</taxon>
        <taxon>Blastocladiomycota</taxon>
        <taxon>Blastocladiomycetes</taxon>
        <taxon>Blastocladiales</taxon>
        <taxon>Catenariaceae</taxon>
        <taxon>Catenaria</taxon>
    </lineage>
</organism>
<dbReference type="InterPro" id="IPR050747">
    <property type="entry name" value="Mitochondrial_chaperone_BCS1"/>
</dbReference>
<evidence type="ECO:0000256" key="6">
    <source>
        <dbReference type="ARBA" id="ARBA00022801"/>
    </source>
</evidence>
<comment type="subcellular location">
    <subcellularLocation>
        <location evidence="1">Mitochondrion inner membrane</location>
        <topology evidence="1">Single-pass membrane protein</topology>
    </subcellularLocation>
</comment>
<dbReference type="GO" id="GO:0034551">
    <property type="term" value="P:mitochondrial respiratory chain complex III assembly"/>
    <property type="evidence" value="ECO:0007669"/>
    <property type="project" value="UniProtKB-ARBA"/>
</dbReference>
<dbReference type="PANTHER" id="PTHR23070">
    <property type="entry name" value="BCS1 AAA-TYPE ATPASE"/>
    <property type="match status" value="1"/>
</dbReference>
<keyword evidence="16" id="KW-1185">Reference proteome</keyword>
<evidence type="ECO:0000259" key="14">
    <source>
        <dbReference type="SMART" id="SM01024"/>
    </source>
</evidence>
<dbReference type="GO" id="GO:0005524">
    <property type="term" value="F:ATP binding"/>
    <property type="evidence" value="ECO:0007669"/>
    <property type="project" value="UniProtKB-KW"/>
</dbReference>
<sequence>MTLSATILETLSSNPYFSAGFGLFGLGTAAAVVRKSSVHGLALARRRLLVTLEIPSKDKSYAWVLHWLTTLDRQSLTVSESHVRASWLNKWRPKSHQLSVETSFKQHDNGAATTQFALVPGIGTHWIQYRGAWMQISRQRDTKMLDLQNASPWETIQITTLRRDAGLFPSFLAEAKEHALTSQVGKTVIYTSYGPEWRPFGQPRKKRPLSSVVLNGDTADRVVQDVQRFLTNWKWYNERGIPYRRGYLLYGPPGSGKSSFIQAVAGELEYNICVLNLSERGLTDDRLNHLMTVLPSRSILLLEDADAAFNKRTQTAEAGFQSGVTFSGLLNALDGVAAAEERLIFMTTNHVEKLDPALIRPGRVDMKVLIDWPSSQQMRDLYVKFYGDDKREWADEFVRRVESRLQMWHAEGQMGERPSMAGLQGHFIFFRDHPWAAVEAVGLLFGEDPAAVAERVQKAMAVSPALNTMADGETVEEEVRVIQGGDVTDVKQ</sequence>
<dbReference type="PROSITE" id="PS00674">
    <property type="entry name" value="AAA"/>
    <property type="match status" value="1"/>
</dbReference>
<evidence type="ECO:0000256" key="1">
    <source>
        <dbReference type="ARBA" id="ARBA00004434"/>
    </source>
</evidence>
<comment type="similarity">
    <text evidence="2">Belongs to the AAA ATPase family. BCS1 subfamily.</text>
</comment>
<dbReference type="Pfam" id="PF00004">
    <property type="entry name" value="AAA"/>
    <property type="match status" value="1"/>
</dbReference>
<comment type="caution">
    <text evidence="15">The sequence shown here is derived from an EMBL/GenBank/DDBJ whole genome shotgun (WGS) entry which is preliminary data.</text>
</comment>
<dbReference type="GO" id="GO:0005743">
    <property type="term" value="C:mitochondrial inner membrane"/>
    <property type="evidence" value="ECO:0007669"/>
    <property type="project" value="UniProtKB-SubCell"/>
</dbReference>
<keyword evidence="8" id="KW-1133">Transmembrane helix</keyword>
<evidence type="ECO:0000256" key="11">
    <source>
        <dbReference type="ARBA" id="ARBA00048778"/>
    </source>
</evidence>
<dbReference type="InterPro" id="IPR003959">
    <property type="entry name" value="ATPase_AAA_core"/>
</dbReference>
<dbReference type="InterPro" id="IPR057495">
    <property type="entry name" value="AAA_lid_BCS1"/>
</dbReference>
<gene>
    <name evidence="15" type="ORF">BCR44DRAFT_43189</name>
</gene>
<evidence type="ECO:0000313" key="15">
    <source>
        <dbReference type="EMBL" id="ORZ32704.1"/>
    </source>
</evidence>
<reference evidence="15 16" key="1">
    <citation type="submission" date="2016-07" db="EMBL/GenBank/DDBJ databases">
        <title>Pervasive Adenine N6-methylation of Active Genes in Fungi.</title>
        <authorList>
            <consortium name="DOE Joint Genome Institute"/>
            <person name="Mondo S.J."/>
            <person name="Dannebaum R.O."/>
            <person name="Kuo R.C."/>
            <person name="Labutti K."/>
            <person name="Haridas S."/>
            <person name="Kuo A."/>
            <person name="Salamov A."/>
            <person name="Ahrendt S.R."/>
            <person name="Lipzen A."/>
            <person name="Sullivan W."/>
            <person name="Andreopoulos W.B."/>
            <person name="Clum A."/>
            <person name="Lindquist E."/>
            <person name="Daum C."/>
            <person name="Ramamoorthy G.K."/>
            <person name="Gryganskyi A."/>
            <person name="Culley D."/>
            <person name="Magnuson J.K."/>
            <person name="James T.Y."/>
            <person name="O'Malley M.A."/>
            <person name="Stajich J.E."/>
            <person name="Spatafora J.W."/>
            <person name="Visel A."/>
            <person name="Grigoriev I.V."/>
        </authorList>
    </citation>
    <scope>NUCLEOTIDE SEQUENCE [LARGE SCALE GENOMIC DNA]</scope>
    <source>
        <strain evidence="15 16">PL171</strain>
    </source>
</reference>
<keyword evidence="6" id="KW-0378">Hydrolase</keyword>
<dbReference type="FunFam" id="3.40.50.300:FF:000768">
    <property type="entry name" value="Probable mitochondrial chaperone bcs1"/>
    <property type="match status" value="1"/>
</dbReference>
<dbReference type="GO" id="GO:0016887">
    <property type="term" value="F:ATP hydrolysis activity"/>
    <property type="evidence" value="ECO:0007669"/>
    <property type="project" value="InterPro"/>
</dbReference>
<keyword evidence="9" id="KW-0496">Mitochondrion</keyword>
<keyword evidence="5" id="KW-0999">Mitochondrion inner membrane</keyword>
<evidence type="ECO:0000256" key="10">
    <source>
        <dbReference type="ARBA" id="ARBA00023136"/>
    </source>
</evidence>
<keyword evidence="7 12" id="KW-0067">ATP-binding</keyword>
<evidence type="ECO:0000256" key="12">
    <source>
        <dbReference type="RuleBase" id="RU003651"/>
    </source>
</evidence>
<dbReference type="SMART" id="SM01024">
    <property type="entry name" value="BCS1_N"/>
    <property type="match status" value="1"/>
</dbReference>
<evidence type="ECO:0000256" key="8">
    <source>
        <dbReference type="ARBA" id="ARBA00022989"/>
    </source>
</evidence>
<protein>
    <submittedName>
        <fullName evidence="15">BCS1 N terminal-domain-containing protein</fullName>
    </submittedName>
</protein>
<dbReference type="Proteomes" id="UP000193411">
    <property type="component" value="Unassembled WGS sequence"/>
</dbReference>
<evidence type="ECO:0000259" key="13">
    <source>
        <dbReference type="SMART" id="SM00382"/>
    </source>
</evidence>
<dbReference type="Gene3D" id="3.40.50.300">
    <property type="entry name" value="P-loop containing nucleotide triphosphate hydrolases"/>
    <property type="match status" value="1"/>
</dbReference>
<dbReference type="STRING" id="765915.A0A1Y2HFC2"/>
<evidence type="ECO:0000256" key="5">
    <source>
        <dbReference type="ARBA" id="ARBA00022792"/>
    </source>
</evidence>
<dbReference type="InterPro" id="IPR003593">
    <property type="entry name" value="AAA+_ATPase"/>
</dbReference>
<keyword evidence="10" id="KW-0472">Membrane</keyword>
<keyword evidence="3" id="KW-0812">Transmembrane</keyword>
<evidence type="ECO:0000256" key="9">
    <source>
        <dbReference type="ARBA" id="ARBA00023128"/>
    </source>
</evidence>
<dbReference type="AlphaFoldDB" id="A0A1Y2HFC2"/>
<feature type="domain" description="AAA+ ATPase" evidence="13">
    <location>
        <begin position="243"/>
        <end position="374"/>
    </location>
</feature>
<comment type="catalytic activity">
    <reaction evidence="11">
        <text>ATP + H2O = ADP + phosphate + H(+)</text>
        <dbReference type="Rhea" id="RHEA:13065"/>
        <dbReference type="ChEBI" id="CHEBI:15377"/>
        <dbReference type="ChEBI" id="CHEBI:15378"/>
        <dbReference type="ChEBI" id="CHEBI:30616"/>
        <dbReference type="ChEBI" id="CHEBI:43474"/>
        <dbReference type="ChEBI" id="CHEBI:456216"/>
    </reaction>
    <physiologicalReaction direction="left-to-right" evidence="11">
        <dbReference type="Rhea" id="RHEA:13066"/>
    </physiologicalReaction>
</comment>
<evidence type="ECO:0000256" key="7">
    <source>
        <dbReference type="ARBA" id="ARBA00022840"/>
    </source>
</evidence>
<evidence type="ECO:0000256" key="4">
    <source>
        <dbReference type="ARBA" id="ARBA00022741"/>
    </source>
</evidence>
<dbReference type="InterPro" id="IPR003960">
    <property type="entry name" value="ATPase_AAA_CS"/>
</dbReference>
<dbReference type="CDD" id="cd19510">
    <property type="entry name" value="RecA-like_BCS1"/>
    <property type="match status" value="1"/>
</dbReference>
<evidence type="ECO:0000256" key="3">
    <source>
        <dbReference type="ARBA" id="ARBA00022692"/>
    </source>
</evidence>
<keyword evidence="4 12" id="KW-0547">Nucleotide-binding</keyword>
<dbReference type="InterPro" id="IPR014851">
    <property type="entry name" value="BCS1_N"/>
</dbReference>
<dbReference type="OrthoDB" id="10251412at2759"/>
<name>A0A1Y2HFC2_9FUNG</name>
<evidence type="ECO:0000256" key="2">
    <source>
        <dbReference type="ARBA" id="ARBA00007448"/>
    </source>
</evidence>
<dbReference type="SMART" id="SM00382">
    <property type="entry name" value="AAA"/>
    <property type="match status" value="1"/>
</dbReference>
<dbReference type="SUPFAM" id="SSF52540">
    <property type="entry name" value="P-loop containing nucleoside triphosphate hydrolases"/>
    <property type="match status" value="1"/>
</dbReference>
<dbReference type="Pfam" id="PF25426">
    <property type="entry name" value="AAA_lid_BCS1"/>
    <property type="match status" value="1"/>
</dbReference>
<proteinExistence type="inferred from homology"/>
<dbReference type="InterPro" id="IPR027417">
    <property type="entry name" value="P-loop_NTPase"/>
</dbReference>